<keyword evidence="1" id="KW-0472">Membrane</keyword>
<gene>
    <name evidence="2" type="ORF">NTEN_LOCUS2014</name>
</gene>
<evidence type="ECO:0000256" key="1">
    <source>
        <dbReference type="SAM" id="Phobius"/>
    </source>
</evidence>
<keyword evidence="3" id="KW-1185">Reference proteome</keyword>
<evidence type="ECO:0000313" key="2">
    <source>
        <dbReference type="EMBL" id="CAA9995223.1"/>
    </source>
</evidence>
<dbReference type="EMBL" id="CADCXU010003217">
    <property type="protein sequence ID" value="CAA9995223.1"/>
    <property type="molecule type" value="Genomic_DNA"/>
</dbReference>
<dbReference type="AlphaFoldDB" id="A0A6H5FZR1"/>
<sequence length="315" mass="36564">MVGILAWSVLTEINYAYFRTNLSSLEKIFFNVRSWTFFAARTFNMIVTLQYILLTGYLRQRLVRTRSALKRRPTAAMLEAGSVVDMCQSVVRCYGQQMLVLFADSTYALISWAYFFLTLNNRPDNSNYMKISEKVFLAVILLFQIGGPTSINEKANKSRHWRLEMAFDPESVLLRGQADMRSREYPIRDRLVGRVVPPDRQLGVHRRLYAFAFRRAFHVVQFGRKALIRGDKRYISIKHCRNWERARLASVEMQSVQHQHCLDKKSYRLVLSKKVTVRQVISRSAPPISSYSFAIVFHAVHPSEFTDSAISRITS</sequence>
<evidence type="ECO:0000313" key="3">
    <source>
        <dbReference type="Proteomes" id="UP000479000"/>
    </source>
</evidence>
<name>A0A6H5FZR1_9HEMI</name>
<protein>
    <submittedName>
        <fullName evidence="2">Uncharacterized protein</fullName>
    </submittedName>
</protein>
<keyword evidence="1" id="KW-1133">Transmembrane helix</keyword>
<feature type="transmembrane region" description="Helical" evidence="1">
    <location>
        <begin position="98"/>
        <end position="115"/>
    </location>
</feature>
<reference evidence="2 3" key="1">
    <citation type="submission" date="2020-02" db="EMBL/GenBank/DDBJ databases">
        <authorList>
            <person name="Ferguson B K."/>
        </authorList>
    </citation>
    <scope>NUCLEOTIDE SEQUENCE [LARGE SCALE GENOMIC DNA]</scope>
</reference>
<proteinExistence type="predicted"/>
<accession>A0A6H5FZR1</accession>
<keyword evidence="1" id="KW-0812">Transmembrane</keyword>
<feature type="transmembrane region" description="Helical" evidence="1">
    <location>
        <begin position="35"/>
        <end position="58"/>
    </location>
</feature>
<organism evidence="2 3">
    <name type="scientific">Nesidiocoris tenuis</name>
    <dbReference type="NCBI Taxonomy" id="355587"/>
    <lineage>
        <taxon>Eukaryota</taxon>
        <taxon>Metazoa</taxon>
        <taxon>Ecdysozoa</taxon>
        <taxon>Arthropoda</taxon>
        <taxon>Hexapoda</taxon>
        <taxon>Insecta</taxon>
        <taxon>Pterygota</taxon>
        <taxon>Neoptera</taxon>
        <taxon>Paraneoptera</taxon>
        <taxon>Hemiptera</taxon>
        <taxon>Heteroptera</taxon>
        <taxon>Panheteroptera</taxon>
        <taxon>Cimicomorpha</taxon>
        <taxon>Miridae</taxon>
        <taxon>Dicyphina</taxon>
        <taxon>Nesidiocoris</taxon>
    </lineage>
</organism>
<feature type="transmembrane region" description="Helical" evidence="1">
    <location>
        <begin position="135"/>
        <end position="152"/>
    </location>
</feature>
<dbReference type="Proteomes" id="UP000479000">
    <property type="component" value="Unassembled WGS sequence"/>
</dbReference>